<dbReference type="PANTHER" id="PTHR30482">
    <property type="entry name" value="HIGH-AFFINITY BRANCHED-CHAIN AMINO ACID TRANSPORT SYSTEM PERMEASE"/>
    <property type="match status" value="1"/>
</dbReference>
<keyword evidence="5 6" id="KW-0472">Membrane</keyword>
<feature type="transmembrane region" description="Helical" evidence="6">
    <location>
        <begin position="63"/>
        <end position="82"/>
    </location>
</feature>
<accession>A0A1J0GHL8</accession>
<dbReference type="InterPro" id="IPR001851">
    <property type="entry name" value="ABC_transp_permease"/>
</dbReference>
<feature type="transmembrane region" description="Helical" evidence="6">
    <location>
        <begin position="153"/>
        <end position="172"/>
    </location>
</feature>
<dbReference type="OrthoDB" id="9789927at2"/>
<evidence type="ECO:0000256" key="4">
    <source>
        <dbReference type="ARBA" id="ARBA00022989"/>
    </source>
</evidence>
<name>A0A1J0GHL8_9CLOT</name>
<dbReference type="KEGG" id="ceu:A7L45_10100"/>
<evidence type="ECO:0000256" key="3">
    <source>
        <dbReference type="ARBA" id="ARBA00022692"/>
    </source>
</evidence>
<evidence type="ECO:0000313" key="7">
    <source>
        <dbReference type="EMBL" id="APC40390.1"/>
    </source>
</evidence>
<gene>
    <name evidence="7" type="ORF">A7L45_10100</name>
</gene>
<dbReference type="GO" id="GO:0005886">
    <property type="term" value="C:plasma membrane"/>
    <property type="evidence" value="ECO:0007669"/>
    <property type="project" value="UniProtKB-SubCell"/>
</dbReference>
<keyword evidence="8" id="KW-1185">Reference proteome</keyword>
<organism evidence="7 8">
    <name type="scientific">Clostridium estertheticum subsp. estertheticum</name>
    <dbReference type="NCBI Taxonomy" id="1552"/>
    <lineage>
        <taxon>Bacteria</taxon>
        <taxon>Bacillati</taxon>
        <taxon>Bacillota</taxon>
        <taxon>Clostridia</taxon>
        <taxon>Eubacteriales</taxon>
        <taxon>Clostridiaceae</taxon>
        <taxon>Clostridium</taxon>
    </lineage>
</organism>
<protein>
    <submittedName>
        <fullName evidence="7">ABC transporter</fullName>
    </submittedName>
</protein>
<dbReference type="AlphaFoldDB" id="A0A1J0GHL8"/>
<feature type="transmembrane region" description="Helical" evidence="6">
    <location>
        <begin position="242"/>
        <end position="264"/>
    </location>
</feature>
<reference evidence="8" key="1">
    <citation type="journal article" date="2016" name="Front. Microbiol.">
        <title>Complete Genome Sequence of Clostridium estertheticum DSM 8809, a Microbe Identified in Spoiled Vacuum Packed Beef.</title>
        <authorList>
            <person name="Yu Z."/>
            <person name="Gunn L."/>
            <person name="Brennan E."/>
            <person name="Reid R."/>
            <person name="Wall P.G."/>
            <person name="Gaora O.P."/>
            <person name="Hurley D."/>
            <person name="Bolton D."/>
            <person name="Fanning S."/>
        </authorList>
    </citation>
    <scope>NUCLEOTIDE SEQUENCE [LARGE SCALE GENOMIC DNA]</scope>
    <source>
        <strain evidence="8">DSM 8809</strain>
    </source>
</reference>
<sequence>MKKEFRNTIILLVIGVILFFILSFLMDTEMLNRYYGRIVILICINVILAVSLNLIIGITGQLTLGHAGFMSIGAYAAAMATIQLNMPFPIALLLGGVVAGLIGYLIGLPTLSLKGDYLAITTLGFGEIIRVVITNMDKLGGGRGLSGIPPKTTFAWVFFIMVFTIFIIYNIARSSQGRAMMSVREDEIAAEAMGINTTKYKIMAFVIGSFFAGIAGGLFSHYLMYIKPEQFGFLKSVDLVTYVVMGGMGSLTGSVLSTGILTVLPEGLRFLNDYRMIIYPLALIIIMRFRPQGLMGTKELSMKIFDKFSKGSDKDAAFKGK</sequence>
<evidence type="ECO:0000256" key="6">
    <source>
        <dbReference type="SAM" id="Phobius"/>
    </source>
</evidence>
<dbReference type="InterPro" id="IPR043428">
    <property type="entry name" value="LivM-like"/>
</dbReference>
<keyword evidence="3 6" id="KW-0812">Transmembrane</keyword>
<feature type="transmembrane region" description="Helical" evidence="6">
    <location>
        <begin position="7"/>
        <end position="26"/>
    </location>
</feature>
<feature type="transmembrane region" description="Helical" evidence="6">
    <location>
        <begin position="88"/>
        <end position="108"/>
    </location>
</feature>
<dbReference type="STRING" id="1552.A7L45_10100"/>
<keyword evidence="4 6" id="KW-1133">Transmembrane helix</keyword>
<dbReference type="CDD" id="cd06581">
    <property type="entry name" value="TM_PBP1_LivM_like"/>
    <property type="match status" value="1"/>
</dbReference>
<feature type="transmembrane region" description="Helical" evidence="6">
    <location>
        <begin position="115"/>
        <end position="133"/>
    </location>
</feature>
<dbReference type="EMBL" id="CP015756">
    <property type="protein sequence ID" value="APC40390.1"/>
    <property type="molecule type" value="Genomic_DNA"/>
</dbReference>
<evidence type="ECO:0000256" key="2">
    <source>
        <dbReference type="ARBA" id="ARBA00022475"/>
    </source>
</evidence>
<evidence type="ECO:0000313" key="8">
    <source>
        <dbReference type="Proteomes" id="UP000182569"/>
    </source>
</evidence>
<evidence type="ECO:0000256" key="5">
    <source>
        <dbReference type="ARBA" id="ARBA00023136"/>
    </source>
</evidence>
<keyword evidence="2" id="KW-1003">Cell membrane</keyword>
<dbReference type="Pfam" id="PF02653">
    <property type="entry name" value="BPD_transp_2"/>
    <property type="match status" value="1"/>
</dbReference>
<feature type="transmembrane region" description="Helical" evidence="6">
    <location>
        <begin position="38"/>
        <end position="56"/>
    </location>
</feature>
<comment type="subcellular location">
    <subcellularLocation>
        <location evidence="1">Cell membrane</location>
        <topology evidence="1">Multi-pass membrane protein</topology>
    </subcellularLocation>
</comment>
<proteinExistence type="predicted"/>
<dbReference type="Proteomes" id="UP000182569">
    <property type="component" value="Chromosome"/>
</dbReference>
<dbReference type="GO" id="GO:0015658">
    <property type="term" value="F:branched-chain amino acid transmembrane transporter activity"/>
    <property type="evidence" value="ECO:0007669"/>
    <property type="project" value="InterPro"/>
</dbReference>
<dbReference type="RefSeq" id="WP_071612679.1">
    <property type="nucleotide sequence ID" value="NZ_CP015756.1"/>
</dbReference>
<feature type="transmembrane region" description="Helical" evidence="6">
    <location>
        <begin position="202"/>
        <end position="222"/>
    </location>
</feature>
<dbReference type="PANTHER" id="PTHR30482:SF10">
    <property type="entry name" value="HIGH-AFFINITY BRANCHED-CHAIN AMINO ACID TRANSPORT PROTEIN BRAE"/>
    <property type="match status" value="1"/>
</dbReference>
<evidence type="ECO:0000256" key="1">
    <source>
        <dbReference type="ARBA" id="ARBA00004651"/>
    </source>
</evidence>